<comment type="caution">
    <text evidence="1">The sequence shown here is derived from an EMBL/GenBank/DDBJ whole genome shotgun (WGS) entry which is preliminary data.</text>
</comment>
<name>A0AAN6F6D7_9PEZI</name>
<dbReference type="Proteomes" id="UP001168146">
    <property type="component" value="Unassembled WGS sequence"/>
</dbReference>
<reference evidence="1" key="1">
    <citation type="submission" date="2021-12" db="EMBL/GenBank/DDBJ databases">
        <title>Black yeast isolated from Biological Soil Crust.</title>
        <authorList>
            <person name="Kurbessoian T."/>
        </authorList>
    </citation>
    <scope>NUCLEOTIDE SEQUENCE</scope>
    <source>
        <strain evidence="1">CCFEE 5208</strain>
    </source>
</reference>
<proteinExistence type="predicted"/>
<gene>
    <name evidence="1" type="ORF">LTR82_017545</name>
</gene>
<dbReference type="EMBL" id="JASUXU010000147">
    <property type="protein sequence ID" value="KAK0303442.1"/>
    <property type="molecule type" value="Genomic_DNA"/>
</dbReference>
<accession>A0AAN6F6D7</accession>
<sequence>MDILRLHGEQKELYEYSLNNALALAEGIISIVVVLQEPCNIADSVPWGPERVGSATLQEIDSLAEKSSNGRYGLDDLSISDLNTLLSQDLQDESDDIDADLDEAHSVFWNMILAKKPKAILVLTTSAGLSKHGPVTNLGSSLHRAGSTRLLTLWTKDGPHRSLIIYGFHPSVYLREDYVSSREWSSEEVRLANEVLHVCFAKAFEASCNLSRKSDHDDKIIRWQKLQRPGNSLDAQAALARLTLGL</sequence>
<protein>
    <submittedName>
        <fullName evidence="1">Uncharacterized protein</fullName>
    </submittedName>
</protein>
<organism evidence="1 2">
    <name type="scientific">Friedmanniomyces endolithicus</name>
    <dbReference type="NCBI Taxonomy" id="329885"/>
    <lineage>
        <taxon>Eukaryota</taxon>
        <taxon>Fungi</taxon>
        <taxon>Dikarya</taxon>
        <taxon>Ascomycota</taxon>
        <taxon>Pezizomycotina</taxon>
        <taxon>Dothideomycetes</taxon>
        <taxon>Dothideomycetidae</taxon>
        <taxon>Mycosphaerellales</taxon>
        <taxon>Teratosphaeriaceae</taxon>
        <taxon>Friedmanniomyces</taxon>
    </lineage>
</organism>
<dbReference type="AlphaFoldDB" id="A0AAN6F6D7"/>
<evidence type="ECO:0000313" key="1">
    <source>
        <dbReference type="EMBL" id="KAK0303442.1"/>
    </source>
</evidence>
<evidence type="ECO:0000313" key="2">
    <source>
        <dbReference type="Proteomes" id="UP001168146"/>
    </source>
</evidence>